<name>A0A5C5RYM4_9ACTN</name>
<accession>A0A5C5RYM4</accession>
<keyword evidence="2" id="KW-1185">Reference proteome</keyword>
<gene>
    <name evidence="1" type="ORF">FK530_17540</name>
</gene>
<sequence>MLYYRLRKELEASPLLRRQLDNLLESGGSVQYGKPGGGTYVNGGKDIYLDPKLNTGNNSVLAGMLAHELGHTLRPRPATPDGGLLGEADAALNNLTVAQEAAANGVQIAVSSGSSKNVAVYRAAYDEFVAAGKTAAAYEAAARKIADHWGVNESPSTCPTINYLQYYTKGC</sequence>
<protein>
    <submittedName>
        <fullName evidence="1">Uncharacterized protein</fullName>
    </submittedName>
</protein>
<dbReference type="AlphaFoldDB" id="A0A5C5RYM4"/>
<evidence type="ECO:0000313" key="2">
    <source>
        <dbReference type="Proteomes" id="UP000319375"/>
    </source>
</evidence>
<dbReference type="EMBL" id="VIGX01000012">
    <property type="protein sequence ID" value="TWS27540.1"/>
    <property type="molecule type" value="Genomic_DNA"/>
</dbReference>
<proteinExistence type="predicted"/>
<dbReference type="OrthoDB" id="1187707at2"/>
<evidence type="ECO:0000313" key="1">
    <source>
        <dbReference type="EMBL" id="TWS27540.1"/>
    </source>
</evidence>
<reference evidence="1 2" key="1">
    <citation type="submission" date="2019-06" db="EMBL/GenBank/DDBJ databases">
        <title>Tsukamurella conjunctivitidis sp. nov., Tsukamurella assacharolytica sp. nov. and Tsukamurella sputae sp. nov. isolated from patients with conjunctivitis, bacteraemia (lymphoma) and respiratory infection (sputum) in Hong Kong.</title>
        <authorList>
            <person name="Teng J.L.L."/>
            <person name="Lee H.H."/>
            <person name="Fong J.Y.H."/>
            <person name="Fok K.M.N."/>
            <person name="Lau S.K.P."/>
            <person name="Woo P.C.Y."/>
        </authorList>
    </citation>
    <scope>NUCLEOTIDE SEQUENCE [LARGE SCALE GENOMIC DNA]</scope>
    <source>
        <strain evidence="1 2">HKU72</strain>
    </source>
</reference>
<comment type="caution">
    <text evidence="1">The sequence shown here is derived from an EMBL/GenBank/DDBJ whole genome shotgun (WGS) entry which is preliminary data.</text>
</comment>
<dbReference type="Proteomes" id="UP000319375">
    <property type="component" value="Unassembled WGS sequence"/>
</dbReference>
<organism evidence="1 2">
    <name type="scientific">Tsukamurella conjunctivitidis</name>
    <dbReference type="NCBI Taxonomy" id="2592068"/>
    <lineage>
        <taxon>Bacteria</taxon>
        <taxon>Bacillati</taxon>
        <taxon>Actinomycetota</taxon>
        <taxon>Actinomycetes</taxon>
        <taxon>Mycobacteriales</taxon>
        <taxon>Tsukamurellaceae</taxon>
        <taxon>Tsukamurella</taxon>
    </lineage>
</organism>
<dbReference type="RefSeq" id="WP_146488278.1">
    <property type="nucleotide sequence ID" value="NZ_VIGX01000012.1"/>
</dbReference>